<feature type="domain" description="HAMP" evidence="17">
    <location>
        <begin position="173"/>
        <end position="225"/>
    </location>
</feature>
<keyword evidence="6" id="KW-0597">Phosphoprotein</keyword>
<keyword evidence="13" id="KW-0902">Two-component regulatory system</keyword>
<dbReference type="InterPro" id="IPR003661">
    <property type="entry name" value="HisK_dim/P_dom"/>
</dbReference>
<evidence type="ECO:0000256" key="14">
    <source>
        <dbReference type="ARBA" id="ARBA00023136"/>
    </source>
</evidence>
<dbReference type="InterPro" id="IPR036097">
    <property type="entry name" value="HisK_dim/P_sf"/>
</dbReference>
<keyword evidence="11 18" id="KW-0067">ATP-binding</keyword>
<dbReference type="Gene3D" id="1.10.287.130">
    <property type="match status" value="1"/>
</dbReference>
<evidence type="ECO:0000256" key="8">
    <source>
        <dbReference type="ARBA" id="ARBA00022692"/>
    </source>
</evidence>
<keyword evidence="9" id="KW-0547">Nucleotide-binding</keyword>
<dbReference type="Gene3D" id="3.30.565.10">
    <property type="entry name" value="Histidine kinase-like ATPase, C-terminal domain"/>
    <property type="match status" value="1"/>
</dbReference>
<comment type="catalytic activity">
    <reaction evidence="1">
        <text>ATP + protein L-histidine = ADP + protein N-phospho-L-histidine.</text>
        <dbReference type="EC" id="2.7.13.3"/>
    </reaction>
</comment>
<keyword evidence="12 15" id="KW-1133">Transmembrane helix</keyword>
<accession>A0ABS3BAA2</accession>
<keyword evidence="10" id="KW-0418">Kinase</keyword>
<keyword evidence="14 15" id="KW-0472">Membrane</keyword>
<sequence length="424" mass="45116">MSRTRHVGDGWPRSLFGQLALVIALVLAGAGLLALLLGRELALRPAAQQLLRAMDGFANVAEALQRSPSAAALEPALREAGLQVRHAPPPVVDARSGPLADELQRRAADQLGPGRELRRGDGDGAVWLKLATPDPLWVSFAGERRGHGVRRFSVALLAACALLVWLAAAYFARRLVLPLRQLAQAAPHLVRGDGAVPVVSGGPREVNDLARALTDASADVRTAAAERTLMLAGISHDVRTPLTRLQYALALLPQVEPELREGMERDIGEIDAILAQFIAYARDGRDEASAPLDLAELCRHALGAAQAAWDVDLPAQAPLYAKPMALQRALGNLIGNAERHGAAPFQLRLARDGDGWRIEVRDHGPGLDPALAANAQQPFVHGGHGGSGLGLAIVERVARQHHGELRLDNAAPHGLCATLRVREA</sequence>
<name>A0ABS3BAA2_9XANT</name>
<feature type="domain" description="Histidine kinase" evidence="16">
    <location>
        <begin position="233"/>
        <end position="424"/>
    </location>
</feature>
<proteinExistence type="predicted"/>
<evidence type="ECO:0000259" key="17">
    <source>
        <dbReference type="PROSITE" id="PS50885"/>
    </source>
</evidence>
<protein>
    <recommendedName>
        <fullName evidence="3">histidine kinase</fullName>
        <ecNumber evidence="3">2.7.13.3</ecNumber>
    </recommendedName>
</protein>
<evidence type="ECO:0000259" key="16">
    <source>
        <dbReference type="PROSITE" id="PS50109"/>
    </source>
</evidence>
<evidence type="ECO:0000256" key="5">
    <source>
        <dbReference type="ARBA" id="ARBA00022519"/>
    </source>
</evidence>
<evidence type="ECO:0000256" key="9">
    <source>
        <dbReference type="ARBA" id="ARBA00022741"/>
    </source>
</evidence>
<evidence type="ECO:0000256" key="4">
    <source>
        <dbReference type="ARBA" id="ARBA00022475"/>
    </source>
</evidence>
<dbReference type="EC" id="2.7.13.3" evidence="3"/>
<evidence type="ECO:0000313" key="19">
    <source>
        <dbReference type="Proteomes" id="UP000695802"/>
    </source>
</evidence>
<dbReference type="SMART" id="SM00387">
    <property type="entry name" value="HATPase_c"/>
    <property type="match status" value="1"/>
</dbReference>
<dbReference type="Proteomes" id="UP000695802">
    <property type="component" value="Unassembled WGS sequence"/>
</dbReference>
<dbReference type="PROSITE" id="PS50885">
    <property type="entry name" value="HAMP"/>
    <property type="match status" value="1"/>
</dbReference>
<dbReference type="InterPro" id="IPR005467">
    <property type="entry name" value="His_kinase_dom"/>
</dbReference>
<comment type="subcellular location">
    <subcellularLocation>
        <location evidence="2">Cell inner membrane</location>
        <topology evidence="2">Multi-pass membrane protein</topology>
    </subcellularLocation>
</comment>
<organism evidence="18 19">
    <name type="scientific">Xanthomonas bonasiae</name>
    <dbReference type="NCBI Taxonomy" id="2810351"/>
    <lineage>
        <taxon>Bacteria</taxon>
        <taxon>Pseudomonadati</taxon>
        <taxon>Pseudomonadota</taxon>
        <taxon>Gammaproteobacteria</taxon>
        <taxon>Lysobacterales</taxon>
        <taxon>Lysobacteraceae</taxon>
        <taxon>Xanthomonas</taxon>
    </lineage>
</organism>
<evidence type="ECO:0000256" key="11">
    <source>
        <dbReference type="ARBA" id="ARBA00022840"/>
    </source>
</evidence>
<keyword evidence="8 15" id="KW-0812">Transmembrane</keyword>
<dbReference type="InterPro" id="IPR004358">
    <property type="entry name" value="Sig_transdc_His_kin-like_C"/>
</dbReference>
<keyword evidence="5" id="KW-0997">Cell inner membrane</keyword>
<dbReference type="InterPro" id="IPR036890">
    <property type="entry name" value="HATPase_C_sf"/>
</dbReference>
<dbReference type="PROSITE" id="PS50109">
    <property type="entry name" value="HIS_KIN"/>
    <property type="match status" value="1"/>
</dbReference>
<feature type="transmembrane region" description="Helical" evidence="15">
    <location>
        <begin position="15"/>
        <end position="37"/>
    </location>
</feature>
<dbReference type="PANTHER" id="PTHR44936:SF5">
    <property type="entry name" value="SENSOR HISTIDINE KINASE ENVZ"/>
    <property type="match status" value="1"/>
</dbReference>
<keyword evidence="4" id="KW-1003">Cell membrane</keyword>
<dbReference type="Pfam" id="PF00512">
    <property type="entry name" value="HisKA"/>
    <property type="match status" value="1"/>
</dbReference>
<dbReference type="InterPro" id="IPR050980">
    <property type="entry name" value="2C_sensor_his_kinase"/>
</dbReference>
<evidence type="ECO:0000256" key="2">
    <source>
        <dbReference type="ARBA" id="ARBA00004429"/>
    </source>
</evidence>
<dbReference type="SUPFAM" id="SSF55874">
    <property type="entry name" value="ATPase domain of HSP90 chaperone/DNA topoisomerase II/histidine kinase"/>
    <property type="match status" value="1"/>
</dbReference>
<feature type="transmembrane region" description="Helical" evidence="15">
    <location>
        <begin position="152"/>
        <end position="172"/>
    </location>
</feature>
<dbReference type="InterPro" id="IPR003594">
    <property type="entry name" value="HATPase_dom"/>
</dbReference>
<evidence type="ECO:0000256" key="10">
    <source>
        <dbReference type="ARBA" id="ARBA00022777"/>
    </source>
</evidence>
<evidence type="ECO:0000256" key="3">
    <source>
        <dbReference type="ARBA" id="ARBA00012438"/>
    </source>
</evidence>
<dbReference type="RefSeq" id="WP_206230812.1">
    <property type="nucleotide sequence ID" value="NZ_JAFIWB010000028.1"/>
</dbReference>
<dbReference type="SMART" id="SM00388">
    <property type="entry name" value="HisKA"/>
    <property type="match status" value="1"/>
</dbReference>
<evidence type="ECO:0000256" key="15">
    <source>
        <dbReference type="SAM" id="Phobius"/>
    </source>
</evidence>
<dbReference type="InterPro" id="IPR003660">
    <property type="entry name" value="HAMP_dom"/>
</dbReference>
<keyword evidence="19" id="KW-1185">Reference proteome</keyword>
<evidence type="ECO:0000313" key="18">
    <source>
        <dbReference type="EMBL" id="MBN6104356.1"/>
    </source>
</evidence>
<dbReference type="PANTHER" id="PTHR44936">
    <property type="entry name" value="SENSOR PROTEIN CREC"/>
    <property type="match status" value="1"/>
</dbReference>
<dbReference type="SUPFAM" id="SSF47384">
    <property type="entry name" value="Homodimeric domain of signal transducing histidine kinase"/>
    <property type="match status" value="1"/>
</dbReference>
<evidence type="ECO:0000256" key="1">
    <source>
        <dbReference type="ARBA" id="ARBA00000085"/>
    </source>
</evidence>
<dbReference type="Pfam" id="PF00672">
    <property type="entry name" value="HAMP"/>
    <property type="match status" value="1"/>
</dbReference>
<gene>
    <name evidence="18" type="ORF">JR064_19515</name>
</gene>
<comment type="caution">
    <text evidence="18">The sequence shown here is derived from an EMBL/GenBank/DDBJ whole genome shotgun (WGS) entry which is preliminary data.</text>
</comment>
<dbReference type="EMBL" id="JAFIWB010000028">
    <property type="protein sequence ID" value="MBN6104356.1"/>
    <property type="molecule type" value="Genomic_DNA"/>
</dbReference>
<dbReference type="CDD" id="cd00082">
    <property type="entry name" value="HisKA"/>
    <property type="match status" value="1"/>
</dbReference>
<keyword evidence="7" id="KW-0808">Transferase</keyword>
<dbReference type="GO" id="GO:0005524">
    <property type="term" value="F:ATP binding"/>
    <property type="evidence" value="ECO:0007669"/>
    <property type="project" value="UniProtKB-KW"/>
</dbReference>
<reference evidence="18 19" key="1">
    <citation type="submission" date="2021-02" db="EMBL/GenBank/DDBJ databases">
        <title>Taxonomically Unique Crown Gall-Associated Xanthomonas Stains Have Deficiency in Virulence Repertories.</title>
        <authorList>
            <person name="Mafakheri H."/>
            <person name="Taghavi S.M."/>
            <person name="Dimkic I."/>
            <person name="Nemanja K."/>
            <person name="Osdaghi E."/>
        </authorList>
    </citation>
    <scope>NUCLEOTIDE SEQUENCE [LARGE SCALE GENOMIC DNA]</scope>
    <source>
        <strain evidence="18 19">FX4</strain>
    </source>
</reference>
<evidence type="ECO:0000256" key="12">
    <source>
        <dbReference type="ARBA" id="ARBA00022989"/>
    </source>
</evidence>
<dbReference type="Pfam" id="PF02518">
    <property type="entry name" value="HATPase_c"/>
    <property type="match status" value="1"/>
</dbReference>
<evidence type="ECO:0000256" key="6">
    <source>
        <dbReference type="ARBA" id="ARBA00022553"/>
    </source>
</evidence>
<evidence type="ECO:0000256" key="7">
    <source>
        <dbReference type="ARBA" id="ARBA00022679"/>
    </source>
</evidence>
<dbReference type="PRINTS" id="PR00344">
    <property type="entry name" value="BCTRLSENSOR"/>
</dbReference>
<evidence type="ECO:0000256" key="13">
    <source>
        <dbReference type="ARBA" id="ARBA00023012"/>
    </source>
</evidence>